<sequence length="94" mass="10233">MRCCPHPASLTCHHWAPAVAEELPVSVDAPPIFSKLQALLELVIMCLFGWGLGGSGLRRRLHGRWQWGSAKEAVWVLCGAIGCLRRGWAASVEG</sequence>
<proteinExistence type="predicted"/>
<comment type="caution">
    <text evidence="2">The sequence shown here is derived from an EMBL/GenBank/DDBJ whole genome shotgun (WGS) entry which is preliminary data.</text>
</comment>
<protein>
    <submittedName>
        <fullName evidence="2">Uncharacterized protein</fullName>
    </submittedName>
</protein>
<keyword evidence="1" id="KW-1133">Transmembrane helix</keyword>
<evidence type="ECO:0000313" key="3">
    <source>
        <dbReference type="Proteomes" id="UP000289738"/>
    </source>
</evidence>
<keyword evidence="1" id="KW-0472">Membrane</keyword>
<keyword evidence="1" id="KW-0812">Transmembrane</keyword>
<keyword evidence="3" id="KW-1185">Reference proteome</keyword>
<reference evidence="2 3" key="1">
    <citation type="submission" date="2019-01" db="EMBL/GenBank/DDBJ databases">
        <title>Sequencing of cultivated peanut Arachis hypogaea provides insights into genome evolution and oil improvement.</title>
        <authorList>
            <person name="Chen X."/>
        </authorList>
    </citation>
    <scope>NUCLEOTIDE SEQUENCE [LARGE SCALE GENOMIC DNA]</scope>
    <source>
        <strain evidence="3">cv. Fuhuasheng</strain>
        <tissue evidence="2">Leaves</tissue>
    </source>
</reference>
<evidence type="ECO:0000256" key="1">
    <source>
        <dbReference type="SAM" id="Phobius"/>
    </source>
</evidence>
<organism evidence="2 3">
    <name type="scientific">Arachis hypogaea</name>
    <name type="common">Peanut</name>
    <dbReference type="NCBI Taxonomy" id="3818"/>
    <lineage>
        <taxon>Eukaryota</taxon>
        <taxon>Viridiplantae</taxon>
        <taxon>Streptophyta</taxon>
        <taxon>Embryophyta</taxon>
        <taxon>Tracheophyta</taxon>
        <taxon>Spermatophyta</taxon>
        <taxon>Magnoliopsida</taxon>
        <taxon>eudicotyledons</taxon>
        <taxon>Gunneridae</taxon>
        <taxon>Pentapetalae</taxon>
        <taxon>rosids</taxon>
        <taxon>fabids</taxon>
        <taxon>Fabales</taxon>
        <taxon>Fabaceae</taxon>
        <taxon>Papilionoideae</taxon>
        <taxon>50 kb inversion clade</taxon>
        <taxon>dalbergioids sensu lato</taxon>
        <taxon>Dalbergieae</taxon>
        <taxon>Pterocarpus clade</taxon>
        <taxon>Arachis</taxon>
    </lineage>
</organism>
<accession>A0A445DQC4</accession>
<evidence type="ECO:0000313" key="2">
    <source>
        <dbReference type="EMBL" id="RYR65368.1"/>
    </source>
</evidence>
<name>A0A445DQC4_ARAHY</name>
<feature type="transmembrane region" description="Helical" evidence="1">
    <location>
        <begin position="36"/>
        <end position="57"/>
    </location>
</feature>
<dbReference type="EMBL" id="SDMP01000003">
    <property type="protein sequence ID" value="RYR65368.1"/>
    <property type="molecule type" value="Genomic_DNA"/>
</dbReference>
<dbReference type="Proteomes" id="UP000289738">
    <property type="component" value="Chromosome A03"/>
</dbReference>
<gene>
    <name evidence="2" type="ORF">Ahy_A03g011298</name>
</gene>
<dbReference type="AlphaFoldDB" id="A0A445DQC4"/>